<comment type="similarity">
    <text evidence="2">Belongs to the IQD family.</text>
</comment>
<evidence type="ECO:0000256" key="1">
    <source>
        <dbReference type="ARBA" id="ARBA00022860"/>
    </source>
</evidence>
<dbReference type="InterPro" id="IPR025064">
    <property type="entry name" value="DUF4005"/>
</dbReference>
<dbReference type="Gene3D" id="1.20.5.190">
    <property type="match status" value="1"/>
</dbReference>
<dbReference type="Gramene" id="ERN20239">
    <property type="protein sequence ID" value="ERN20239"/>
    <property type="gene ID" value="AMTR_s00066p00152910"/>
</dbReference>
<dbReference type="PANTHER" id="PTHR32295:SF113">
    <property type="entry name" value="PROTEIN IQ-DOMAIN 14"/>
    <property type="match status" value="1"/>
</dbReference>
<dbReference type="SMART" id="SM00015">
    <property type="entry name" value="IQ"/>
    <property type="match status" value="1"/>
</dbReference>
<dbReference type="PROSITE" id="PS50096">
    <property type="entry name" value="IQ"/>
    <property type="match status" value="2"/>
</dbReference>
<evidence type="ECO:0000256" key="3">
    <source>
        <dbReference type="ARBA" id="ARBA00024378"/>
    </source>
</evidence>
<dbReference type="CDD" id="cd23767">
    <property type="entry name" value="IQCD"/>
    <property type="match status" value="1"/>
</dbReference>
<dbReference type="PANTHER" id="PTHR32295">
    <property type="entry name" value="IQ-DOMAIN 5-RELATED"/>
    <property type="match status" value="1"/>
</dbReference>
<dbReference type="GO" id="GO:0005516">
    <property type="term" value="F:calmodulin binding"/>
    <property type="evidence" value="ECO:0007669"/>
    <property type="project" value="UniProtKB-KW"/>
</dbReference>
<dbReference type="OMA" id="MSHRETT"/>
<evidence type="ECO:0000313" key="7">
    <source>
        <dbReference type="Proteomes" id="UP000017836"/>
    </source>
</evidence>
<keyword evidence="7" id="KW-1185">Reference proteome</keyword>
<reference evidence="7" key="1">
    <citation type="journal article" date="2013" name="Science">
        <title>The Amborella genome and the evolution of flowering plants.</title>
        <authorList>
            <consortium name="Amborella Genome Project"/>
        </authorList>
    </citation>
    <scope>NUCLEOTIDE SEQUENCE [LARGE SCALE GENOMIC DNA]</scope>
</reference>
<accession>U5DCI2</accession>
<evidence type="ECO:0000259" key="5">
    <source>
        <dbReference type="Pfam" id="PF13178"/>
    </source>
</evidence>
<feature type="compositionally biased region" description="Polar residues" evidence="4">
    <location>
        <begin position="338"/>
        <end position="349"/>
    </location>
</feature>
<dbReference type="EMBL" id="KI392060">
    <property type="protein sequence ID" value="ERN20239.1"/>
    <property type="molecule type" value="Genomic_DNA"/>
</dbReference>
<dbReference type="Proteomes" id="UP000017836">
    <property type="component" value="Unassembled WGS sequence"/>
</dbReference>
<keyword evidence="1" id="KW-0112">Calmodulin-binding</keyword>
<gene>
    <name evidence="6" type="ORF">AMTR_s00066p00152910</name>
</gene>
<feature type="domain" description="DUF4005" evidence="5">
    <location>
        <begin position="343"/>
        <end position="424"/>
    </location>
</feature>
<dbReference type="Pfam" id="PF00612">
    <property type="entry name" value="IQ"/>
    <property type="match status" value="1"/>
</dbReference>
<dbReference type="eggNOG" id="ENOG502R9C0">
    <property type="taxonomic scope" value="Eukaryota"/>
</dbReference>
<organism evidence="6 7">
    <name type="scientific">Amborella trichopoda</name>
    <dbReference type="NCBI Taxonomy" id="13333"/>
    <lineage>
        <taxon>Eukaryota</taxon>
        <taxon>Viridiplantae</taxon>
        <taxon>Streptophyta</taxon>
        <taxon>Embryophyta</taxon>
        <taxon>Tracheophyta</taxon>
        <taxon>Spermatophyta</taxon>
        <taxon>Magnoliopsida</taxon>
        <taxon>Amborellales</taxon>
        <taxon>Amborellaceae</taxon>
        <taxon>Amborella</taxon>
    </lineage>
</organism>
<comment type="subunit">
    <text evidence="3">Binds to multiple calmodulin (CaM) in the presence of Ca(2+) and CaM-like proteins.</text>
</comment>
<feature type="compositionally biased region" description="Polar residues" evidence="4">
    <location>
        <begin position="413"/>
        <end position="428"/>
    </location>
</feature>
<sequence length="457" mass="50646">MLSFVAAQPKKGVLKEKKKWGFGKFRHGEPNSSFISRYTREPSSVESILGEAEQENQKKHSYAVAVATAVAAEAAVAAANAAAEVALLTGSYYPPRSNDHLAATKIQSAFRGYVARRSFKALKGLVRLQALVRGQSVKRQTTNTMRCMRLLVRVQAQIHSRRIHMLENSIQQKSDKDNESTLGRWTLSHQSENEHHHDEWDDSVLTKEEIDARMQQKLEGIIKRERALAYAYSQKLLRGVSKPMLAGMTELRSNGLPWGWTWLERQLTTQPLENQATTHEKPKQAPMDNTIDSRPRIDSKRHKQISVESLDLATPKSSRSSPAPSSRHVIASKPPSIFGSTNIKSSNFNGNGGDRDDESLTSCPPFSMPNYMAPTLSAKAKVRAQSAPKRGSQAPSNDPKKGPFGSLRWNKGSIFSNKSSNSQRLSKQDGSLHALGNLSLDSAHSLPVGVGRKPFYR</sequence>
<proteinExistence type="inferred from homology"/>
<feature type="region of interest" description="Disordered" evidence="4">
    <location>
        <begin position="274"/>
        <end position="428"/>
    </location>
</feature>
<dbReference type="HOGENOM" id="CLU_025762_0_0_1"/>
<dbReference type="Pfam" id="PF13178">
    <property type="entry name" value="DUF4005"/>
    <property type="match status" value="1"/>
</dbReference>
<evidence type="ECO:0000256" key="2">
    <source>
        <dbReference type="ARBA" id="ARBA00024341"/>
    </source>
</evidence>
<evidence type="ECO:0000256" key="4">
    <source>
        <dbReference type="SAM" id="MobiDB-lite"/>
    </source>
</evidence>
<protein>
    <recommendedName>
        <fullName evidence="5">DUF4005 domain-containing protein</fullName>
    </recommendedName>
</protein>
<evidence type="ECO:0000313" key="6">
    <source>
        <dbReference type="EMBL" id="ERN20239.1"/>
    </source>
</evidence>
<dbReference type="InterPro" id="IPR000048">
    <property type="entry name" value="IQ_motif_EF-hand-BS"/>
</dbReference>
<dbReference type="AlphaFoldDB" id="U5DCI2"/>
<feature type="compositionally biased region" description="Low complexity" evidence="4">
    <location>
        <begin position="317"/>
        <end position="327"/>
    </location>
</feature>
<name>U5DCI2_AMBTC</name>